<reference evidence="3" key="1">
    <citation type="submission" date="2014-06" db="EMBL/GenBank/DDBJ databases">
        <title>Draft genome sequence of C. testosteroni WDL7.</title>
        <authorList>
            <person name="Wu Y."/>
            <person name="Seshan H."/>
            <person name="Arumugam K."/>
        </authorList>
    </citation>
    <scope>NUCLEOTIDE SEQUENCE [LARGE SCALE GENOMIC DNA]</scope>
    <source>
        <strain evidence="3">WDL7</strain>
    </source>
</reference>
<evidence type="ECO:0000256" key="1">
    <source>
        <dbReference type="SAM" id="MobiDB-lite"/>
    </source>
</evidence>
<feature type="region of interest" description="Disordered" evidence="1">
    <location>
        <begin position="58"/>
        <end position="114"/>
    </location>
</feature>
<dbReference type="EMBL" id="JNVD01000012">
    <property type="protein sequence ID" value="KOC25001.1"/>
    <property type="molecule type" value="Genomic_DNA"/>
</dbReference>
<dbReference type="RefSeq" id="WP_053282365.1">
    <property type="nucleotide sequence ID" value="NZ_JNVD01000012.1"/>
</dbReference>
<feature type="compositionally biased region" description="Basic and acidic residues" evidence="1">
    <location>
        <begin position="100"/>
        <end position="114"/>
    </location>
</feature>
<sequence>MLRIVFLLLLLGNAGYYMWSHGYLAGMGLAPELQSEPQRLQEQIRPDALVLQQPDAVQAPADEPAKTAEPEAPAVDDSAPPAAAESKSDGKPEAATAAAREIKDAKDAKDTKDAKTAIKEPEACYQANGIEEAQADSIRRALAGRPKGDWELVANHQGGRWMVYMGKFPDAEFMDRKRGELRLMNIDFDRAGGSFEPGLSLGRFSTEEAAQRQLATFARQGVRTARVVQERPDVTTYALRLPKATPSMRNEVAALAGKNLVPKALQACTK</sequence>
<accession>A0A0L7MSV1</accession>
<name>A0A0L7MSV1_COMTE</name>
<organism evidence="2 3">
    <name type="scientific">Comamonas testosteroni</name>
    <name type="common">Pseudomonas testosteroni</name>
    <dbReference type="NCBI Taxonomy" id="285"/>
    <lineage>
        <taxon>Bacteria</taxon>
        <taxon>Pseudomonadati</taxon>
        <taxon>Pseudomonadota</taxon>
        <taxon>Betaproteobacteria</taxon>
        <taxon>Burkholderiales</taxon>
        <taxon>Comamonadaceae</taxon>
        <taxon>Comamonas</taxon>
    </lineage>
</organism>
<evidence type="ECO:0000313" key="3">
    <source>
        <dbReference type="Proteomes" id="UP000037442"/>
    </source>
</evidence>
<feature type="compositionally biased region" description="Low complexity" evidence="1">
    <location>
        <begin position="70"/>
        <end position="85"/>
    </location>
</feature>
<evidence type="ECO:0000313" key="2">
    <source>
        <dbReference type="EMBL" id="KOC25001.1"/>
    </source>
</evidence>
<dbReference type="PATRIC" id="fig|285.49.peg.314"/>
<dbReference type="AlphaFoldDB" id="A0A0L7MSV1"/>
<gene>
    <name evidence="2" type="ORF">GL58_01495</name>
</gene>
<proteinExistence type="predicted"/>
<protein>
    <submittedName>
        <fullName evidence="2">Sporulation protein</fullName>
    </submittedName>
</protein>
<dbReference type="Proteomes" id="UP000037442">
    <property type="component" value="Unassembled WGS sequence"/>
</dbReference>
<comment type="caution">
    <text evidence="2">The sequence shown here is derived from an EMBL/GenBank/DDBJ whole genome shotgun (WGS) entry which is preliminary data.</text>
</comment>